<dbReference type="SUPFAM" id="SSF51735">
    <property type="entry name" value="NAD(P)-binding Rossmann-fold domains"/>
    <property type="match status" value="1"/>
</dbReference>
<feature type="compositionally biased region" description="Low complexity" evidence="1">
    <location>
        <begin position="351"/>
        <end position="369"/>
    </location>
</feature>
<proteinExistence type="predicted"/>
<keyword evidence="3" id="KW-1185">Reference proteome</keyword>
<protein>
    <submittedName>
        <fullName evidence="2">Short chain dehydrogenase/reductase family Oxidoreductase</fullName>
    </submittedName>
</protein>
<evidence type="ECO:0000313" key="2">
    <source>
        <dbReference type="EMBL" id="EGD77029.1"/>
    </source>
</evidence>
<name>F2UII0_SALR5</name>
<feature type="compositionally biased region" description="Acidic residues" evidence="1">
    <location>
        <begin position="171"/>
        <end position="180"/>
    </location>
</feature>
<dbReference type="PANTHER" id="PTHR43544:SF2">
    <property type="entry name" value="OXIDOREDUCTASE"/>
    <property type="match status" value="1"/>
</dbReference>
<feature type="region of interest" description="Disordered" evidence="1">
    <location>
        <begin position="160"/>
        <end position="180"/>
    </location>
</feature>
<gene>
    <name evidence="2" type="ORF">PTSG_07371</name>
</gene>
<dbReference type="Gene3D" id="3.40.50.720">
    <property type="entry name" value="NAD(P)-binding Rossmann-like Domain"/>
    <property type="match status" value="2"/>
</dbReference>
<accession>F2UII0</accession>
<dbReference type="InParanoid" id="F2UII0"/>
<organism evidence="3">
    <name type="scientific">Salpingoeca rosetta (strain ATCC 50818 / BSB-021)</name>
    <dbReference type="NCBI Taxonomy" id="946362"/>
    <lineage>
        <taxon>Eukaryota</taxon>
        <taxon>Choanoflagellata</taxon>
        <taxon>Craspedida</taxon>
        <taxon>Salpingoecidae</taxon>
        <taxon>Salpingoeca</taxon>
    </lineage>
</organism>
<dbReference type="InterPro" id="IPR051468">
    <property type="entry name" value="Fungal_SecMetab_SDRs"/>
</dbReference>
<dbReference type="AlphaFoldDB" id="F2UII0"/>
<dbReference type="PANTHER" id="PTHR43544">
    <property type="entry name" value="SHORT-CHAIN DEHYDROGENASE/REDUCTASE"/>
    <property type="match status" value="1"/>
</dbReference>
<feature type="compositionally biased region" description="Basic and acidic residues" evidence="1">
    <location>
        <begin position="397"/>
        <end position="408"/>
    </location>
</feature>
<dbReference type="GO" id="GO:0005737">
    <property type="term" value="C:cytoplasm"/>
    <property type="evidence" value="ECO:0007669"/>
    <property type="project" value="TreeGrafter"/>
</dbReference>
<feature type="region of interest" description="Disordered" evidence="1">
    <location>
        <begin position="342"/>
        <end position="369"/>
    </location>
</feature>
<feature type="compositionally biased region" description="Basic and acidic residues" evidence="1">
    <location>
        <begin position="1"/>
        <end position="10"/>
    </location>
</feature>
<evidence type="ECO:0000313" key="3">
    <source>
        <dbReference type="Proteomes" id="UP000007799"/>
    </source>
</evidence>
<feature type="region of interest" description="Disordered" evidence="1">
    <location>
        <begin position="1"/>
        <end position="39"/>
    </location>
</feature>
<reference evidence="2" key="1">
    <citation type="submission" date="2009-08" db="EMBL/GenBank/DDBJ databases">
        <title>Annotation of Salpingoeca rosetta.</title>
        <authorList>
            <consortium name="The Broad Institute Genome Sequencing Platform"/>
            <person name="Russ C."/>
            <person name="Cuomo C."/>
            <person name="Burger G."/>
            <person name="Gray M.W."/>
            <person name="Holland P.W.H."/>
            <person name="King N."/>
            <person name="Lang F.B.F."/>
            <person name="Roger A.J."/>
            <person name="Ruiz-Trillo I."/>
            <person name="Young S.K."/>
            <person name="Zeng Q."/>
            <person name="Gargeya S."/>
            <person name="Alvarado L."/>
            <person name="Berlin A."/>
            <person name="Chapman S.B."/>
            <person name="Chen Z."/>
            <person name="Freedman E."/>
            <person name="Gellesch M."/>
            <person name="Goldberg J."/>
            <person name="Griggs A."/>
            <person name="Gujja S."/>
            <person name="Heilman E."/>
            <person name="Heiman D."/>
            <person name="Howarth C."/>
            <person name="Mehta T."/>
            <person name="Neiman D."/>
            <person name="Pearson M."/>
            <person name="Roberts A."/>
            <person name="Saif S."/>
            <person name="Shea T."/>
            <person name="Shenoy N."/>
            <person name="Sisk P."/>
            <person name="Stolte C."/>
            <person name="Sykes S."/>
            <person name="White J."/>
            <person name="Yandava C."/>
            <person name="Haas B."/>
            <person name="Nusbaum C."/>
            <person name="Birren B."/>
        </authorList>
    </citation>
    <scope>NUCLEOTIDE SEQUENCE [LARGE SCALE GENOMIC DNA]</scope>
    <source>
        <strain evidence="2">ATCC 50818</strain>
    </source>
</reference>
<dbReference type="OrthoDB" id="191139at2759"/>
<feature type="compositionally biased region" description="Acidic residues" evidence="1">
    <location>
        <begin position="18"/>
        <end position="27"/>
    </location>
</feature>
<dbReference type="Proteomes" id="UP000007799">
    <property type="component" value="Unassembled WGS sequence"/>
</dbReference>
<dbReference type="InterPro" id="IPR036291">
    <property type="entry name" value="NAD(P)-bd_dom_sf"/>
</dbReference>
<dbReference type="GeneID" id="16071432"/>
<sequence>MAEEEDKTKGGELLVEMWSDEDEDGLDGADTGVAGDQEDEELNNARGFTTADLRACERVIGALANDLDAYLDPMYRELRKRIQPIVVADQRRYFKGMSEADRKARNAYKMKKAALDRKVINSKRLRQHRIQALKQLQEKASALGIEASIAVPDGAATHDPLALEAPRPTDQDDDDGDGCDGGESRDLETIILSCYICKMRFSRLHHFYSQLCPTCAALNFEKRSFLVSLDGRYAIVTGGRVKIGFQIGLKLLRAGAAVVVTSRFPRDAFARYEKEKDFTTWGDRLHVYGVDLRMLPHVESFCDWFMTEFPCLDVIINNACQTIRRPPTYYKRLIVGELTAPHAPPKQVHLPTSQPSSTTTPSPSTPATAMTTVTAPAAGSGRDVPAYIAPLASQLAAEHHAHAQHDSDNNNNNNSYNGDGADNSSNDNSTGSGNDSVAAKANLSQLFPQGLEDVNEQQIDLRDTNSWLLKIGQVTTPEMIEVNACASAVAMSAITVMAIMVMSVNAISPFIINGRLQDHLLKSKHSDRYIVNVSAMEGKFYRYKTPNHPHTNMAKAALNMMTRTSAADLAKKGIYMTAVDTGWINDENPVARAARIAQAHNFQTPIDEVQRDNVDAAARVVDPVFMGVQGRASDPSFEPMHGIFLKDYQETEW</sequence>
<dbReference type="OMA" id="YICHEKT"/>
<dbReference type="Pfam" id="PF13561">
    <property type="entry name" value="adh_short_C2"/>
    <property type="match status" value="1"/>
</dbReference>
<feature type="region of interest" description="Disordered" evidence="1">
    <location>
        <begin position="396"/>
        <end position="436"/>
    </location>
</feature>
<dbReference type="eggNOG" id="ENOG502QU6Z">
    <property type="taxonomic scope" value="Eukaryota"/>
</dbReference>
<dbReference type="RefSeq" id="XP_004990869.1">
    <property type="nucleotide sequence ID" value="XM_004990812.1"/>
</dbReference>
<evidence type="ECO:0000256" key="1">
    <source>
        <dbReference type="SAM" id="MobiDB-lite"/>
    </source>
</evidence>
<dbReference type="GO" id="GO:0016491">
    <property type="term" value="F:oxidoreductase activity"/>
    <property type="evidence" value="ECO:0007669"/>
    <property type="project" value="TreeGrafter"/>
</dbReference>
<dbReference type="InterPro" id="IPR002347">
    <property type="entry name" value="SDR_fam"/>
</dbReference>
<dbReference type="EMBL" id="GL832976">
    <property type="protein sequence ID" value="EGD77029.1"/>
    <property type="molecule type" value="Genomic_DNA"/>
</dbReference>
<feature type="compositionally biased region" description="Low complexity" evidence="1">
    <location>
        <begin position="409"/>
        <end position="436"/>
    </location>
</feature>
<dbReference type="Pfam" id="PF00106">
    <property type="entry name" value="adh_short"/>
    <property type="match status" value="1"/>
</dbReference>
<dbReference type="STRING" id="946362.F2UII0"/>
<dbReference type="KEGG" id="sre:PTSG_07371"/>